<evidence type="ECO:0000313" key="7">
    <source>
        <dbReference type="Proteomes" id="UP000030671"/>
    </source>
</evidence>
<dbReference type="EMBL" id="KI925455">
    <property type="protein sequence ID" value="ETW86344.1"/>
    <property type="molecule type" value="Genomic_DNA"/>
</dbReference>
<dbReference type="SUPFAM" id="SSF48371">
    <property type="entry name" value="ARM repeat"/>
    <property type="match status" value="2"/>
</dbReference>
<dbReference type="InterPro" id="IPR000225">
    <property type="entry name" value="Armadillo"/>
</dbReference>
<dbReference type="InterPro" id="IPR038739">
    <property type="entry name" value="ARMC8/Vid28"/>
</dbReference>
<dbReference type="InterPro" id="IPR016024">
    <property type="entry name" value="ARM-type_fold"/>
</dbReference>
<dbReference type="GO" id="GO:0034657">
    <property type="term" value="C:GID complex"/>
    <property type="evidence" value="ECO:0007669"/>
    <property type="project" value="TreeGrafter"/>
</dbReference>
<sequence length="776" mass="84894">MNFRPDDGYERCRKRKYFATLCDPRGQMWRSSSPLSESMTITTLNVAILKKVKNDVIGNPSAKLSIARDEVFVSTLVDCLNAPEQFEGPRGSQDDIRIEAAQVLSSLSYGSSEALHGVLCANAHQAILFAISQFNASESVGLKAAFARALRALAAATAEIVGPSQWGLHNDDSSMRDEAKVTLEYFFQLEVLDVYLPLLNDPSPQVSTSIAQLLGSALRTQEHRHTVAEWLPPMDRNKDVRSKRGWEKLEVNNAYAPGRQGGWVARNLIKLLRRRDVKVQEAALCGLAALAQDNSEVAAVLAKSGSETNGNETSALSLALALCKTRITSVQLAAGLCATHIIRASTASHHHPVPPDMSSALTVMHVMNRLIASPTEPPQTRTKACFILNYLVANDNQLCQLAFDRGSLSKLAALVKSITPTEKASEWDEDEAESVSCLREAALIAISVLAMADNGIRCDITDNLHLIPFISVALSHRYAGVRYGACQCVRALSRSVAVVRTSLFDSDLGRSLYQTFANDTEDPRVTYAALLAVCNLVNEHSPMREPFLNDGLIKRLLQLIHSGHAKLKLNALWALKNLIFKYTSGRKQAIMNEFGWDEIERLLSDPDSGVQEQALHVLRNFASSEEDVEQVFQELGGDDALLQLLKNALISKNGDVVLQGAWVLCNLANGTADHQAHILGNAQILRALRSCLVDAPMEVRRAAVSCVLQLASGDPWRRQELREAGIDGTLRHICEYAGAVSPISFSGNPMSLEREVKDKARQALDCIEHGGELLAP</sequence>
<dbReference type="eggNOG" id="KOG1293">
    <property type="taxonomic scope" value="Eukaryota"/>
</dbReference>
<proteinExistence type="predicted"/>
<reference evidence="6 7" key="1">
    <citation type="journal article" date="2012" name="New Phytol.">
        <title>Insight into trade-off between wood decay and parasitism from the genome of a fungal forest pathogen.</title>
        <authorList>
            <person name="Olson A."/>
            <person name="Aerts A."/>
            <person name="Asiegbu F."/>
            <person name="Belbahri L."/>
            <person name="Bouzid O."/>
            <person name="Broberg A."/>
            <person name="Canback B."/>
            <person name="Coutinho P.M."/>
            <person name="Cullen D."/>
            <person name="Dalman K."/>
            <person name="Deflorio G."/>
            <person name="van Diepen L.T."/>
            <person name="Dunand C."/>
            <person name="Duplessis S."/>
            <person name="Durling M."/>
            <person name="Gonthier P."/>
            <person name="Grimwood J."/>
            <person name="Fossdal C.G."/>
            <person name="Hansson D."/>
            <person name="Henrissat B."/>
            <person name="Hietala A."/>
            <person name="Himmelstrand K."/>
            <person name="Hoffmeister D."/>
            <person name="Hogberg N."/>
            <person name="James T.Y."/>
            <person name="Karlsson M."/>
            <person name="Kohler A."/>
            <person name="Kues U."/>
            <person name="Lee Y.H."/>
            <person name="Lin Y.C."/>
            <person name="Lind M."/>
            <person name="Lindquist E."/>
            <person name="Lombard V."/>
            <person name="Lucas S."/>
            <person name="Lunden K."/>
            <person name="Morin E."/>
            <person name="Murat C."/>
            <person name="Park J."/>
            <person name="Raffaello T."/>
            <person name="Rouze P."/>
            <person name="Salamov A."/>
            <person name="Schmutz J."/>
            <person name="Solheim H."/>
            <person name="Stahlberg J."/>
            <person name="Velez H."/>
            <person name="de Vries R.P."/>
            <person name="Wiebenga A."/>
            <person name="Woodward S."/>
            <person name="Yakovlev I."/>
            <person name="Garbelotto M."/>
            <person name="Martin F."/>
            <person name="Grigoriev I.V."/>
            <person name="Stenlid J."/>
        </authorList>
    </citation>
    <scope>NUCLEOTIDE SEQUENCE [LARGE SCALE GENOMIC DNA]</scope>
    <source>
        <strain evidence="6 7">TC 32-1</strain>
    </source>
</reference>
<dbReference type="GO" id="GO:0005737">
    <property type="term" value="C:cytoplasm"/>
    <property type="evidence" value="ECO:0007669"/>
    <property type="project" value="UniProtKB-SubCell"/>
</dbReference>
<keyword evidence="5" id="KW-0539">Nucleus</keyword>
<dbReference type="PANTHER" id="PTHR15651">
    <property type="entry name" value="ARMADILLO REPEAT-CONTAINING PROTEIN 8"/>
    <property type="match status" value="1"/>
</dbReference>
<dbReference type="InParanoid" id="W4KKY0"/>
<dbReference type="OrthoDB" id="5559898at2759"/>
<evidence type="ECO:0000256" key="4">
    <source>
        <dbReference type="ARBA" id="ARBA00022737"/>
    </source>
</evidence>
<dbReference type="AlphaFoldDB" id="W4KKY0"/>
<accession>W4KKY0</accession>
<evidence type="ECO:0000256" key="3">
    <source>
        <dbReference type="ARBA" id="ARBA00022490"/>
    </source>
</evidence>
<keyword evidence="4" id="KW-0677">Repeat</keyword>
<dbReference type="GeneID" id="20673235"/>
<evidence type="ECO:0000256" key="1">
    <source>
        <dbReference type="ARBA" id="ARBA00004123"/>
    </source>
</evidence>
<dbReference type="Gene3D" id="1.25.10.10">
    <property type="entry name" value="Leucine-rich Repeat Variant"/>
    <property type="match status" value="3"/>
</dbReference>
<keyword evidence="3" id="KW-0963">Cytoplasm</keyword>
<dbReference type="GO" id="GO:0005634">
    <property type="term" value="C:nucleus"/>
    <property type="evidence" value="ECO:0007669"/>
    <property type="project" value="UniProtKB-SubCell"/>
</dbReference>
<dbReference type="KEGG" id="hir:HETIRDRAFT_415277"/>
<evidence type="ECO:0000313" key="6">
    <source>
        <dbReference type="EMBL" id="ETW86344.1"/>
    </source>
</evidence>
<comment type="subcellular location">
    <subcellularLocation>
        <location evidence="2">Cytoplasm</location>
    </subcellularLocation>
    <subcellularLocation>
        <location evidence="1">Nucleus</location>
    </subcellularLocation>
</comment>
<dbReference type="HOGENOM" id="CLU_002741_0_0_1"/>
<keyword evidence="7" id="KW-1185">Reference proteome</keyword>
<dbReference type="GO" id="GO:0043161">
    <property type="term" value="P:proteasome-mediated ubiquitin-dependent protein catabolic process"/>
    <property type="evidence" value="ECO:0007669"/>
    <property type="project" value="TreeGrafter"/>
</dbReference>
<dbReference type="InterPro" id="IPR011989">
    <property type="entry name" value="ARM-like"/>
</dbReference>
<name>W4KKY0_HETIT</name>
<evidence type="ECO:0000256" key="5">
    <source>
        <dbReference type="ARBA" id="ARBA00023242"/>
    </source>
</evidence>
<protein>
    <submittedName>
        <fullName evidence="6">Uncharacterized protein</fullName>
    </submittedName>
</protein>
<evidence type="ECO:0000256" key="2">
    <source>
        <dbReference type="ARBA" id="ARBA00004496"/>
    </source>
</evidence>
<dbReference type="FunCoup" id="W4KKY0">
    <property type="interactions" value="245"/>
</dbReference>
<dbReference type="Proteomes" id="UP000030671">
    <property type="component" value="Unassembled WGS sequence"/>
</dbReference>
<dbReference type="RefSeq" id="XP_009543089.1">
    <property type="nucleotide sequence ID" value="XM_009544794.1"/>
</dbReference>
<dbReference type="PANTHER" id="PTHR15651:SF7">
    <property type="entry name" value="ARMADILLO REPEAT-CONTAINING PROTEIN 8"/>
    <property type="match status" value="1"/>
</dbReference>
<organism evidence="6 7">
    <name type="scientific">Heterobasidion irregulare (strain TC 32-1)</name>
    <dbReference type="NCBI Taxonomy" id="747525"/>
    <lineage>
        <taxon>Eukaryota</taxon>
        <taxon>Fungi</taxon>
        <taxon>Dikarya</taxon>
        <taxon>Basidiomycota</taxon>
        <taxon>Agaricomycotina</taxon>
        <taxon>Agaricomycetes</taxon>
        <taxon>Russulales</taxon>
        <taxon>Bondarzewiaceae</taxon>
        <taxon>Heterobasidion</taxon>
        <taxon>Heterobasidion annosum species complex</taxon>
    </lineage>
</organism>
<dbReference type="Pfam" id="PF00514">
    <property type="entry name" value="Arm"/>
    <property type="match status" value="1"/>
</dbReference>
<dbReference type="SMART" id="SM00185">
    <property type="entry name" value="ARM"/>
    <property type="match status" value="5"/>
</dbReference>
<gene>
    <name evidence="6" type="ORF">HETIRDRAFT_415277</name>
</gene>